<dbReference type="EMBL" id="QURL01000002">
    <property type="protein sequence ID" value="RFC64975.1"/>
    <property type="molecule type" value="Genomic_DNA"/>
</dbReference>
<gene>
    <name evidence="2" type="ORF">DYI37_03660</name>
</gene>
<dbReference type="Pfam" id="PF09898">
    <property type="entry name" value="DUF2125"/>
    <property type="match status" value="1"/>
</dbReference>
<feature type="transmembrane region" description="Helical" evidence="1">
    <location>
        <begin position="20"/>
        <end position="42"/>
    </location>
</feature>
<comment type="caution">
    <text evidence="2">The sequence shown here is derived from an EMBL/GenBank/DDBJ whole genome shotgun (WGS) entry which is preliminary data.</text>
</comment>
<dbReference type="Proteomes" id="UP000264310">
    <property type="component" value="Unassembled WGS sequence"/>
</dbReference>
<keyword evidence="3" id="KW-1185">Reference proteome</keyword>
<keyword evidence="1" id="KW-0812">Transmembrane</keyword>
<protein>
    <submittedName>
        <fullName evidence="2">DUF2125 domain-containing protein</fullName>
    </submittedName>
</protein>
<sequence length="342" mass="35830">MSKGVAVSSSTSEPRRVARAYRWIIAVAVLLVLALTGFWFYAAHELDRLVSRQIAEAEARGVSITCSGQDVTGYPFRIGLVCDDVGISNPAEGLTVEGGAFRSAAQIYQPNRVVSELDAPVRIEMAGGPVIDLGWSLAQASTSFWTEGLDRFSLHTDAPTTTIDGTPVYSASDGELHARRRDGDLDISGRQTGARVELAAASAVPAFDLSTDLTIAGAADWLSGRAAGQTPLDLFAGRSGTLRSLALTFEGEPSGAELSGDFSFTDTGLLNGDFELALTSPERLAAIVGEAVPQAASIAQTVASVVPFVGRTENGRTVLRINADNGRLSAGVLPLGQIPPLQ</sequence>
<evidence type="ECO:0000313" key="2">
    <source>
        <dbReference type="EMBL" id="RFC64975.1"/>
    </source>
</evidence>
<name>A0A371X6W6_9HYPH</name>
<keyword evidence="1" id="KW-0472">Membrane</keyword>
<dbReference type="InterPro" id="IPR018666">
    <property type="entry name" value="DUF2125"/>
</dbReference>
<evidence type="ECO:0000313" key="3">
    <source>
        <dbReference type="Proteomes" id="UP000264310"/>
    </source>
</evidence>
<accession>A0A371X6W6</accession>
<proteinExistence type="predicted"/>
<evidence type="ECO:0000256" key="1">
    <source>
        <dbReference type="SAM" id="Phobius"/>
    </source>
</evidence>
<organism evidence="2 3">
    <name type="scientific">Fulvimarina endophytica</name>
    <dbReference type="NCBI Taxonomy" id="2293836"/>
    <lineage>
        <taxon>Bacteria</taxon>
        <taxon>Pseudomonadati</taxon>
        <taxon>Pseudomonadota</taxon>
        <taxon>Alphaproteobacteria</taxon>
        <taxon>Hyphomicrobiales</taxon>
        <taxon>Aurantimonadaceae</taxon>
        <taxon>Fulvimarina</taxon>
    </lineage>
</organism>
<dbReference type="AlphaFoldDB" id="A0A371X6W6"/>
<reference evidence="2 3" key="1">
    <citation type="submission" date="2018-08" db="EMBL/GenBank/DDBJ databases">
        <title>Fulvimarina sp. 85, whole genome shotgun sequence.</title>
        <authorList>
            <person name="Tuo L."/>
        </authorList>
    </citation>
    <scope>NUCLEOTIDE SEQUENCE [LARGE SCALE GENOMIC DNA]</scope>
    <source>
        <strain evidence="2 3">85</strain>
    </source>
</reference>
<keyword evidence="1" id="KW-1133">Transmembrane helix</keyword>